<evidence type="ECO:0000256" key="6">
    <source>
        <dbReference type="ARBA" id="ARBA00023136"/>
    </source>
</evidence>
<dbReference type="PROSITE" id="PS50928">
    <property type="entry name" value="ABC_TM1"/>
    <property type="match status" value="1"/>
</dbReference>
<dbReference type="GO" id="GO:0005886">
    <property type="term" value="C:plasma membrane"/>
    <property type="evidence" value="ECO:0007669"/>
    <property type="project" value="UniProtKB-SubCell"/>
</dbReference>
<feature type="transmembrane region" description="Helical" evidence="7">
    <location>
        <begin position="9"/>
        <end position="30"/>
    </location>
</feature>
<dbReference type="Gene3D" id="1.10.3720.10">
    <property type="entry name" value="MetI-like"/>
    <property type="match status" value="1"/>
</dbReference>
<comment type="subcellular location">
    <subcellularLocation>
        <location evidence="1 7">Cell membrane</location>
        <topology evidence="1 7">Multi-pass membrane protein</topology>
    </subcellularLocation>
</comment>
<evidence type="ECO:0000256" key="1">
    <source>
        <dbReference type="ARBA" id="ARBA00004651"/>
    </source>
</evidence>
<dbReference type="SUPFAM" id="SSF161098">
    <property type="entry name" value="MetI-like"/>
    <property type="match status" value="1"/>
</dbReference>
<keyword evidence="10" id="KW-1185">Reference proteome</keyword>
<evidence type="ECO:0000256" key="7">
    <source>
        <dbReference type="RuleBase" id="RU363032"/>
    </source>
</evidence>
<name>W4M3S1_9BACT</name>
<organism evidence="9 10">
    <name type="scientific">Candidatus Entotheonella gemina</name>
    <dbReference type="NCBI Taxonomy" id="1429439"/>
    <lineage>
        <taxon>Bacteria</taxon>
        <taxon>Pseudomonadati</taxon>
        <taxon>Nitrospinota/Tectimicrobiota group</taxon>
        <taxon>Candidatus Tectimicrobiota</taxon>
        <taxon>Candidatus Entotheonellia</taxon>
        <taxon>Candidatus Entotheonellales</taxon>
        <taxon>Candidatus Entotheonellaceae</taxon>
        <taxon>Candidatus Entotheonella</taxon>
    </lineage>
</organism>
<dbReference type="Pfam" id="PF00528">
    <property type="entry name" value="BPD_transp_1"/>
    <property type="match status" value="1"/>
</dbReference>
<dbReference type="EMBL" id="AZHX01001113">
    <property type="protein sequence ID" value="ETX04808.1"/>
    <property type="molecule type" value="Genomic_DNA"/>
</dbReference>
<comment type="similarity">
    <text evidence="7">Belongs to the binding-protein-dependent transport system permease family.</text>
</comment>
<accession>W4M3S1</accession>
<dbReference type="GO" id="GO:0055085">
    <property type="term" value="P:transmembrane transport"/>
    <property type="evidence" value="ECO:0007669"/>
    <property type="project" value="InterPro"/>
</dbReference>
<keyword evidence="4 7" id="KW-0812">Transmembrane</keyword>
<keyword evidence="5 7" id="KW-1133">Transmembrane helix</keyword>
<sequence>MQDSISTKLLTYGFLFLFVFMVAVPLYWMVTTAIKTNKELYEEFSYIPRKLTLENFVRVIVREELLTNIRNSFSVAMSTTLFTVIVSAMAAFSIVRYRYPGRDWIGRVILFKYLLPSAMLFIPLYVIVTALGLGNTQMGLMLTYLTFTIPFCTWMLMGYFRGMPVELEEQAMVDGCTKIGALLRILLPLSAPGLVASAIFSFTLAWNEFLLALVITMDQSTM</sequence>
<evidence type="ECO:0000259" key="8">
    <source>
        <dbReference type="PROSITE" id="PS50928"/>
    </source>
</evidence>
<comment type="caution">
    <text evidence="9">The sequence shown here is derived from an EMBL/GenBank/DDBJ whole genome shotgun (WGS) entry which is preliminary data.</text>
</comment>
<feature type="transmembrane region" description="Helical" evidence="7">
    <location>
        <begin position="109"/>
        <end position="133"/>
    </location>
</feature>
<dbReference type="InterPro" id="IPR000515">
    <property type="entry name" value="MetI-like"/>
</dbReference>
<dbReference type="AlphaFoldDB" id="W4M3S1"/>
<evidence type="ECO:0000256" key="4">
    <source>
        <dbReference type="ARBA" id="ARBA00022692"/>
    </source>
</evidence>
<feature type="domain" description="ABC transmembrane type-1" evidence="8">
    <location>
        <begin position="69"/>
        <end position="222"/>
    </location>
</feature>
<protein>
    <recommendedName>
        <fullName evidence="8">ABC transmembrane type-1 domain-containing protein</fullName>
    </recommendedName>
</protein>
<dbReference type="CDD" id="cd06261">
    <property type="entry name" value="TM_PBP2"/>
    <property type="match status" value="1"/>
</dbReference>
<proteinExistence type="inferred from homology"/>
<keyword evidence="2 7" id="KW-0813">Transport</keyword>
<reference evidence="9 10" key="1">
    <citation type="journal article" date="2014" name="Nature">
        <title>An environmental bacterial taxon with a large and distinct metabolic repertoire.</title>
        <authorList>
            <person name="Wilson M.C."/>
            <person name="Mori T."/>
            <person name="Ruckert C."/>
            <person name="Uria A.R."/>
            <person name="Helf M.J."/>
            <person name="Takada K."/>
            <person name="Gernert C."/>
            <person name="Steffens U.A."/>
            <person name="Heycke N."/>
            <person name="Schmitt S."/>
            <person name="Rinke C."/>
            <person name="Helfrich E.J."/>
            <person name="Brachmann A.O."/>
            <person name="Gurgui C."/>
            <person name="Wakimoto T."/>
            <person name="Kracht M."/>
            <person name="Crusemann M."/>
            <person name="Hentschel U."/>
            <person name="Abe I."/>
            <person name="Matsunaga S."/>
            <person name="Kalinowski J."/>
            <person name="Takeyama H."/>
            <person name="Piel J."/>
        </authorList>
    </citation>
    <scope>NUCLEOTIDE SEQUENCE [LARGE SCALE GENOMIC DNA]</scope>
    <source>
        <strain evidence="10">TSY2</strain>
    </source>
</reference>
<dbReference type="InterPro" id="IPR035906">
    <property type="entry name" value="MetI-like_sf"/>
</dbReference>
<evidence type="ECO:0000256" key="5">
    <source>
        <dbReference type="ARBA" id="ARBA00022989"/>
    </source>
</evidence>
<keyword evidence="6 7" id="KW-0472">Membrane</keyword>
<dbReference type="Proteomes" id="UP000019140">
    <property type="component" value="Unassembled WGS sequence"/>
</dbReference>
<dbReference type="PANTHER" id="PTHR32243:SF18">
    <property type="entry name" value="INNER MEMBRANE ABC TRANSPORTER PERMEASE PROTEIN YCJP"/>
    <property type="match status" value="1"/>
</dbReference>
<dbReference type="PANTHER" id="PTHR32243">
    <property type="entry name" value="MALTOSE TRANSPORT SYSTEM PERMEASE-RELATED"/>
    <property type="match status" value="1"/>
</dbReference>
<evidence type="ECO:0000313" key="10">
    <source>
        <dbReference type="Proteomes" id="UP000019140"/>
    </source>
</evidence>
<dbReference type="InterPro" id="IPR050901">
    <property type="entry name" value="BP-dep_ABC_trans_perm"/>
</dbReference>
<evidence type="ECO:0000256" key="3">
    <source>
        <dbReference type="ARBA" id="ARBA00022475"/>
    </source>
</evidence>
<gene>
    <name evidence="9" type="ORF">ETSY2_26660</name>
</gene>
<dbReference type="HOGENOM" id="CLU_016047_1_2_7"/>
<evidence type="ECO:0000256" key="2">
    <source>
        <dbReference type="ARBA" id="ARBA00022448"/>
    </source>
</evidence>
<feature type="transmembrane region" description="Helical" evidence="7">
    <location>
        <begin position="139"/>
        <end position="160"/>
    </location>
</feature>
<evidence type="ECO:0000313" key="9">
    <source>
        <dbReference type="EMBL" id="ETX04808.1"/>
    </source>
</evidence>
<feature type="transmembrane region" description="Helical" evidence="7">
    <location>
        <begin position="181"/>
        <end position="206"/>
    </location>
</feature>
<feature type="transmembrane region" description="Helical" evidence="7">
    <location>
        <begin position="75"/>
        <end position="97"/>
    </location>
</feature>
<feature type="non-terminal residue" evidence="9">
    <location>
        <position position="222"/>
    </location>
</feature>
<keyword evidence="3" id="KW-1003">Cell membrane</keyword>